<reference evidence="2" key="1">
    <citation type="journal article" date="2021" name="Nat. Commun.">
        <title>Genomic analyses provide insights into spinach domestication and the genetic basis of agronomic traits.</title>
        <authorList>
            <person name="Cai X."/>
            <person name="Sun X."/>
            <person name="Xu C."/>
            <person name="Sun H."/>
            <person name="Wang X."/>
            <person name="Ge C."/>
            <person name="Zhang Z."/>
            <person name="Wang Q."/>
            <person name="Fei Z."/>
            <person name="Jiao C."/>
            <person name="Wang Q."/>
        </authorList>
    </citation>
    <scope>NUCLEOTIDE SEQUENCE [LARGE SCALE GENOMIC DNA]</scope>
    <source>
        <strain evidence="2">cv. Varoflay</strain>
    </source>
</reference>
<proteinExistence type="predicted"/>
<dbReference type="InterPro" id="IPR002156">
    <property type="entry name" value="RNaseH_domain"/>
</dbReference>
<dbReference type="InterPro" id="IPR036397">
    <property type="entry name" value="RNaseH_sf"/>
</dbReference>
<feature type="domain" description="RNase H type-1" evidence="1">
    <location>
        <begin position="97"/>
        <end position="218"/>
    </location>
</feature>
<dbReference type="InterPro" id="IPR012337">
    <property type="entry name" value="RNaseH-like_sf"/>
</dbReference>
<dbReference type="Proteomes" id="UP000813463">
    <property type="component" value="Chromosome 2"/>
</dbReference>
<dbReference type="Gene3D" id="3.30.420.10">
    <property type="entry name" value="Ribonuclease H-like superfamily/Ribonuclease H"/>
    <property type="match status" value="1"/>
</dbReference>
<dbReference type="GO" id="GO:0004523">
    <property type="term" value="F:RNA-DNA hybrid ribonuclease activity"/>
    <property type="evidence" value="ECO:0007669"/>
    <property type="project" value="InterPro"/>
</dbReference>
<organism evidence="2 3">
    <name type="scientific">Spinacia oleracea</name>
    <name type="common">Spinach</name>
    <dbReference type="NCBI Taxonomy" id="3562"/>
    <lineage>
        <taxon>Eukaryota</taxon>
        <taxon>Viridiplantae</taxon>
        <taxon>Streptophyta</taxon>
        <taxon>Embryophyta</taxon>
        <taxon>Tracheophyta</taxon>
        <taxon>Spermatophyta</taxon>
        <taxon>Magnoliopsida</taxon>
        <taxon>eudicotyledons</taxon>
        <taxon>Gunneridae</taxon>
        <taxon>Pentapetalae</taxon>
        <taxon>Caryophyllales</taxon>
        <taxon>Chenopodiaceae</taxon>
        <taxon>Chenopodioideae</taxon>
        <taxon>Anserineae</taxon>
        <taxon>Spinacia</taxon>
    </lineage>
</organism>
<dbReference type="AlphaFoldDB" id="A0A9R0JWC4"/>
<evidence type="ECO:0000313" key="2">
    <source>
        <dbReference type="Proteomes" id="UP000813463"/>
    </source>
</evidence>
<evidence type="ECO:0000259" key="1">
    <source>
        <dbReference type="Pfam" id="PF13456"/>
    </source>
</evidence>
<reference evidence="3" key="2">
    <citation type="submission" date="2025-08" db="UniProtKB">
        <authorList>
            <consortium name="RefSeq"/>
        </authorList>
    </citation>
    <scope>IDENTIFICATION</scope>
    <source>
        <tissue evidence="3">Leaf</tissue>
    </source>
</reference>
<keyword evidence="2" id="KW-1185">Reference proteome</keyword>
<dbReference type="SUPFAM" id="SSF53098">
    <property type="entry name" value="Ribonuclease H-like"/>
    <property type="match status" value="1"/>
</dbReference>
<dbReference type="PANTHER" id="PTHR47074">
    <property type="entry name" value="BNAC02G40300D PROTEIN"/>
    <property type="match status" value="1"/>
</dbReference>
<dbReference type="GeneID" id="110789129"/>
<dbReference type="InterPro" id="IPR052929">
    <property type="entry name" value="RNase_H-like_EbsB-rel"/>
</dbReference>
<dbReference type="Pfam" id="PF13456">
    <property type="entry name" value="RVT_3"/>
    <property type="match status" value="1"/>
</dbReference>
<dbReference type="InterPro" id="IPR044730">
    <property type="entry name" value="RNase_H-like_dom_plant"/>
</dbReference>
<protein>
    <recommendedName>
        <fullName evidence="1">RNase H type-1 domain-containing protein</fullName>
    </recommendedName>
</protein>
<sequence length="282" mass="31190">MLDMSPFNDWVKSSLLSNTTGRDNIPLNVSFAFGLWAIWKRRNAWCFSRNNIPIASTYKHSSWAALEWFYTQNLLSKEEKPTPPKWSPPPVGFIKINSDAAFVSSSSISGLAAVARNHLGVWLEGRVSACYAHDAYMAELVGIKEALSWAEGKGWDHCIFATDSSNAVTDITNVSVCNSRYNSTIGICRAKLDRLQDSTLIFEGRPANMVADLLAKKARNKFTLHSEVCFYQSPTLDCIKLLADDVPENDSINRVVGVAPHPSDVTFENLGASSRSLHSSII</sequence>
<dbReference type="PANTHER" id="PTHR47074:SF11">
    <property type="entry name" value="REVERSE TRANSCRIPTASE-LIKE PROTEIN"/>
    <property type="match status" value="1"/>
</dbReference>
<gene>
    <name evidence="3" type="primary">LOC110789129</name>
</gene>
<accession>A0A9R0JWC4</accession>
<name>A0A9R0JWC4_SPIOL</name>
<dbReference type="GO" id="GO:0003676">
    <property type="term" value="F:nucleic acid binding"/>
    <property type="evidence" value="ECO:0007669"/>
    <property type="project" value="InterPro"/>
</dbReference>
<dbReference type="RefSeq" id="XP_021849474.2">
    <property type="nucleotide sequence ID" value="XM_021993782.2"/>
</dbReference>
<dbReference type="KEGG" id="soe:110789129"/>
<dbReference type="CDD" id="cd06222">
    <property type="entry name" value="RNase_H_like"/>
    <property type="match status" value="1"/>
</dbReference>
<evidence type="ECO:0000313" key="3">
    <source>
        <dbReference type="RefSeq" id="XP_021849474.2"/>
    </source>
</evidence>